<accession>A0A095C679</accession>
<comment type="subcellular location">
    <subcellularLocation>
        <location evidence="1">Nucleus</location>
    </subcellularLocation>
</comment>
<name>A0A095C679_CRYD2</name>
<dbReference type="GeneID" id="88178267"/>
<feature type="region of interest" description="Disordered" evidence="3">
    <location>
        <begin position="126"/>
        <end position="239"/>
    </location>
</feature>
<dbReference type="PANTHER" id="PTHR13495:SF0">
    <property type="entry name" value="PSME3-INTERACTING PROTEIN"/>
    <property type="match status" value="1"/>
</dbReference>
<proteinExistence type="predicted"/>
<dbReference type="InterPro" id="IPR019331">
    <property type="entry name" value="FAM192A/Fyv6_N"/>
</dbReference>
<reference evidence="5 6" key="2">
    <citation type="journal article" date="2018" name="Proc. Natl. Acad. Sci.">
        <title>RNAi is a critical determinant of centromere evolution in closely related fungi.</title>
        <authorList>
            <person name="Yadav V."/>
            <person name="Sun S."/>
            <person name="Billmyre R.B."/>
            <person name="Thimmappa B.C."/>
            <person name="Shea T."/>
            <person name="Lintner R."/>
            <person name="Bakkeren G."/>
            <person name="Cuomo C.A."/>
            <person name="Heitman J."/>
            <person name="Sanyal K."/>
        </authorList>
    </citation>
    <scope>NUCLEOTIDE SEQUENCE [LARGE SCALE GENOMIC DNA]</scope>
    <source>
        <strain evidence="5 6">R265</strain>
    </source>
</reference>
<dbReference type="Pfam" id="PF10187">
    <property type="entry name" value="FAM192A_Fyv6_N"/>
    <property type="match status" value="1"/>
</dbReference>
<dbReference type="RefSeq" id="XP_062881948.1">
    <property type="nucleotide sequence ID" value="XM_063025993.1"/>
</dbReference>
<dbReference type="OrthoDB" id="75720at2759"/>
<evidence type="ECO:0000313" key="6">
    <source>
        <dbReference type="Proteomes" id="UP000029445"/>
    </source>
</evidence>
<feature type="compositionally biased region" description="Basic and acidic residues" evidence="3">
    <location>
        <begin position="227"/>
        <end position="239"/>
    </location>
</feature>
<feature type="compositionally biased region" description="Basic and acidic residues" evidence="3">
    <location>
        <begin position="153"/>
        <end position="164"/>
    </location>
</feature>
<organism evidence="5 6">
    <name type="scientific">Cryptococcus deuterogattii (strain R265)</name>
    <name type="common">Cryptococcus gattii VGII (strain R265)</name>
    <dbReference type="NCBI Taxonomy" id="294750"/>
    <lineage>
        <taxon>Eukaryota</taxon>
        <taxon>Fungi</taxon>
        <taxon>Dikarya</taxon>
        <taxon>Basidiomycota</taxon>
        <taxon>Agaricomycotina</taxon>
        <taxon>Tremellomycetes</taxon>
        <taxon>Tremellales</taxon>
        <taxon>Cryptococcaceae</taxon>
        <taxon>Cryptococcus</taxon>
        <taxon>Cryptococcus gattii species complex</taxon>
    </lineage>
</organism>
<keyword evidence="6" id="KW-1185">Reference proteome</keyword>
<dbReference type="Proteomes" id="UP000029445">
    <property type="component" value="Chromosome 5"/>
</dbReference>
<evidence type="ECO:0000259" key="4">
    <source>
        <dbReference type="Pfam" id="PF10187"/>
    </source>
</evidence>
<dbReference type="STRING" id="294750.A0A095C679"/>
<evidence type="ECO:0000256" key="3">
    <source>
        <dbReference type="SAM" id="MobiDB-lite"/>
    </source>
</evidence>
<evidence type="ECO:0000256" key="1">
    <source>
        <dbReference type="ARBA" id="ARBA00004123"/>
    </source>
</evidence>
<dbReference type="HOGENOM" id="CLU_067596_2_1_1"/>
<dbReference type="GO" id="GO:0005634">
    <property type="term" value="C:nucleus"/>
    <property type="evidence" value="ECO:0007669"/>
    <property type="project" value="UniProtKB-SubCell"/>
</dbReference>
<protein>
    <recommendedName>
        <fullName evidence="4">FAM192A/Fyv6 N-terminal domain-containing protein</fullName>
    </recommendedName>
</protein>
<evidence type="ECO:0000256" key="2">
    <source>
        <dbReference type="ARBA" id="ARBA00023242"/>
    </source>
</evidence>
<keyword evidence="2" id="KW-0539">Nucleus</keyword>
<feature type="compositionally biased region" description="Low complexity" evidence="3">
    <location>
        <begin position="177"/>
        <end position="186"/>
    </location>
</feature>
<evidence type="ECO:0000313" key="5">
    <source>
        <dbReference type="EMBL" id="KGB76042.1"/>
    </source>
</evidence>
<feature type="region of interest" description="Disordered" evidence="3">
    <location>
        <begin position="1"/>
        <end position="31"/>
    </location>
</feature>
<dbReference type="AlphaFoldDB" id="A0A095C679"/>
<dbReference type="VEuPathDB" id="FungiDB:CNBG_1880"/>
<dbReference type="InterPro" id="IPR039845">
    <property type="entry name" value="FAM192A"/>
</dbReference>
<dbReference type="OMA" id="QEYDWIG"/>
<feature type="compositionally biased region" description="Basic and acidic residues" evidence="3">
    <location>
        <begin position="205"/>
        <end position="220"/>
    </location>
</feature>
<dbReference type="EMBL" id="CP025763">
    <property type="protein sequence ID" value="KGB76042.1"/>
    <property type="molecule type" value="Genomic_DNA"/>
</dbReference>
<sequence length="239" mass="26732">MDPNSIMTPATGAISSRFESQSAIDEARENRKKEWAEAYARIGQEPPPEEPETDYDARTLYERLQAQKELKQEEWDSKMKLSNQWRGLNADEQRFLAEKEAEKRAEQKKLEEREAEEMRAYRERLAARNTSQAEDLPPTIASIAKPAPPKKVPSKDVKKKDVKSLMKGVVVKKKPKAPVAPSANKPFTAASEAAGKPDSSSSKPSEPEVDNKTGTKREVPSDAPDAEDGKRQKLEESKA</sequence>
<gene>
    <name evidence="5" type="ORF">CNBG_1880</name>
</gene>
<reference evidence="5 6" key="1">
    <citation type="journal article" date="2011" name="MBio">
        <title>Genome variation in Cryptococcus gattii, an emerging pathogen of immunocompetent hosts.</title>
        <authorList>
            <person name="D'Souza C.A."/>
            <person name="Kronstad J.W."/>
            <person name="Taylor G."/>
            <person name="Warren R."/>
            <person name="Yuen M."/>
            <person name="Hu G."/>
            <person name="Jung W.H."/>
            <person name="Sham A."/>
            <person name="Kidd S.E."/>
            <person name="Tangen K."/>
            <person name="Lee N."/>
            <person name="Zeilmaker T."/>
            <person name="Sawkins J."/>
            <person name="McVicker G."/>
            <person name="Shah S."/>
            <person name="Gnerre S."/>
            <person name="Griggs A."/>
            <person name="Zeng Q."/>
            <person name="Bartlett K."/>
            <person name="Li W."/>
            <person name="Wang X."/>
            <person name="Heitman J."/>
            <person name="Stajich J.E."/>
            <person name="Fraser J.A."/>
            <person name="Meyer W."/>
            <person name="Carter D."/>
            <person name="Schein J."/>
            <person name="Krzywinski M."/>
            <person name="Kwon-Chung K.J."/>
            <person name="Varma A."/>
            <person name="Wang J."/>
            <person name="Brunham R."/>
            <person name="Fyfe M."/>
            <person name="Ouellette B.F."/>
            <person name="Siddiqui A."/>
            <person name="Marra M."/>
            <person name="Jones S."/>
            <person name="Holt R."/>
            <person name="Birren B.W."/>
            <person name="Galagan J.E."/>
            <person name="Cuomo C.A."/>
        </authorList>
    </citation>
    <scope>NUCLEOTIDE SEQUENCE [LARGE SCALE GENOMIC DNA]</scope>
    <source>
        <strain evidence="5 6">R265</strain>
    </source>
</reference>
<feature type="compositionally biased region" description="Polar residues" evidence="3">
    <location>
        <begin position="1"/>
        <end position="23"/>
    </location>
</feature>
<dbReference type="KEGG" id="cdeu:CNBG_1880"/>
<dbReference type="PANTHER" id="PTHR13495">
    <property type="entry name" value="NEFA-INTERACTING NUCLEAR PROTEIN NIP30"/>
    <property type="match status" value="1"/>
</dbReference>
<feature type="domain" description="FAM192A/Fyv6 N-terminal" evidence="4">
    <location>
        <begin position="18"/>
        <end position="122"/>
    </location>
</feature>